<keyword evidence="2" id="KW-1185">Reference proteome</keyword>
<organism evidence="1 2">
    <name type="scientific">Corchorus olitorius</name>
    <dbReference type="NCBI Taxonomy" id="93759"/>
    <lineage>
        <taxon>Eukaryota</taxon>
        <taxon>Viridiplantae</taxon>
        <taxon>Streptophyta</taxon>
        <taxon>Embryophyta</taxon>
        <taxon>Tracheophyta</taxon>
        <taxon>Spermatophyta</taxon>
        <taxon>Magnoliopsida</taxon>
        <taxon>eudicotyledons</taxon>
        <taxon>Gunneridae</taxon>
        <taxon>Pentapetalae</taxon>
        <taxon>rosids</taxon>
        <taxon>malvids</taxon>
        <taxon>Malvales</taxon>
        <taxon>Malvaceae</taxon>
        <taxon>Grewioideae</taxon>
        <taxon>Apeibeae</taxon>
        <taxon>Corchorus</taxon>
    </lineage>
</organism>
<proteinExistence type="predicted"/>
<protein>
    <submittedName>
        <fullName evidence="1">Uncharacterized protein</fullName>
    </submittedName>
</protein>
<dbReference type="AlphaFoldDB" id="A0A1R3FWL7"/>
<comment type="caution">
    <text evidence="1">The sequence shown here is derived from an EMBL/GenBank/DDBJ whole genome shotgun (WGS) entry which is preliminary data.</text>
</comment>
<dbReference type="Proteomes" id="UP000187203">
    <property type="component" value="Unassembled WGS sequence"/>
</dbReference>
<gene>
    <name evidence="1" type="ORF">COLO4_38161</name>
</gene>
<evidence type="ECO:0000313" key="1">
    <source>
        <dbReference type="EMBL" id="OMO50258.1"/>
    </source>
</evidence>
<sequence>MEGSLRIGKDFQCVLLRENKNSGRGRVRRGRVCRVRGCEAWEECPESEDKRERETLCWTFMQMNWLKTHVIRTSWLRFEGKKNLAIPPFRF</sequence>
<reference evidence="2" key="1">
    <citation type="submission" date="2013-09" db="EMBL/GenBank/DDBJ databases">
        <title>Corchorus olitorius genome sequencing.</title>
        <authorList>
            <person name="Alam M."/>
            <person name="Haque M.S."/>
            <person name="Islam M.S."/>
            <person name="Emdad E.M."/>
            <person name="Islam M.M."/>
            <person name="Ahmed B."/>
            <person name="Halim A."/>
            <person name="Hossen Q.M.M."/>
            <person name="Hossain M.Z."/>
            <person name="Ahmed R."/>
            <person name="Khan M.M."/>
            <person name="Islam R."/>
            <person name="Rashid M.M."/>
            <person name="Khan S.A."/>
            <person name="Rahman M.S."/>
            <person name="Alam M."/>
            <person name="Yahiya A.S."/>
            <person name="Khan M.S."/>
            <person name="Azam M.S."/>
            <person name="Haque T."/>
            <person name="Lashkar M.Z.H."/>
            <person name="Akhand A.I."/>
            <person name="Morshed G."/>
            <person name="Roy S."/>
            <person name="Uddin K.S."/>
            <person name="Rabeya T."/>
            <person name="Hossain A.S."/>
            <person name="Chowdhury A."/>
            <person name="Snigdha A.R."/>
            <person name="Mortoza M.S."/>
            <person name="Matin S.A."/>
            <person name="Hoque S.M.E."/>
            <person name="Islam M.K."/>
            <person name="Roy D.K."/>
            <person name="Haider R."/>
            <person name="Moosa M.M."/>
            <person name="Elias S.M."/>
            <person name="Hasan A.M."/>
            <person name="Jahan S."/>
            <person name="Shafiuddin M."/>
            <person name="Mahmood N."/>
            <person name="Shommy N.S."/>
        </authorList>
    </citation>
    <scope>NUCLEOTIDE SEQUENCE [LARGE SCALE GENOMIC DNA]</scope>
    <source>
        <strain evidence="2">cv. O-4</strain>
    </source>
</reference>
<evidence type="ECO:0000313" key="2">
    <source>
        <dbReference type="Proteomes" id="UP000187203"/>
    </source>
</evidence>
<dbReference type="EMBL" id="AWUE01024621">
    <property type="protein sequence ID" value="OMO50258.1"/>
    <property type="molecule type" value="Genomic_DNA"/>
</dbReference>
<name>A0A1R3FWL7_9ROSI</name>
<accession>A0A1R3FWL7</accession>